<comment type="subcellular location">
    <subcellularLocation>
        <location evidence="1">Nucleus</location>
    </subcellularLocation>
</comment>
<dbReference type="PANTHER" id="PTHR12663">
    <property type="entry name" value="ANDROGEN INDUCED INHIBITOR OF PROLIFERATION AS3 / PDS5-RELATED"/>
    <property type="match status" value="1"/>
</dbReference>
<keyword evidence="9" id="KW-1185">Reference proteome</keyword>
<comment type="caution">
    <text evidence="8">The sequence shown here is derived from an EMBL/GenBank/DDBJ whole genome shotgun (WGS) entry which is preliminary data.</text>
</comment>
<dbReference type="GO" id="GO:0000785">
    <property type="term" value="C:chromatin"/>
    <property type="evidence" value="ECO:0007669"/>
    <property type="project" value="TreeGrafter"/>
</dbReference>
<dbReference type="GO" id="GO:0051301">
    <property type="term" value="P:cell division"/>
    <property type="evidence" value="ECO:0007669"/>
    <property type="project" value="UniProtKB-KW"/>
</dbReference>
<proteinExistence type="predicted"/>
<evidence type="ECO:0000256" key="7">
    <source>
        <dbReference type="ARBA" id="ARBA00023306"/>
    </source>
</evidence>
<keyword evidence="2" id="KW-0132">Cell division</keyword>
<evidence type="ECO:0000256" key="6">
    <source>
        <dbReference type="ARBA" id="ARBA00023242"/>
    </source>
</evidence>
<evidence type="ECO:0000256" key="3">
    <source>
        <dbReference type="ARBA" id="ARBA00022763"/>
    </source>
</evidence>
<reference evidence="8" key="1">
    <citation type="submission" date="2023-02" db="EMBL/GenBank/DDBJ databases">
        <title>Genome of toxic invasive species Heracleum sosnowskyi carries increased number of genes despite the absence of recent whole-genome duplications.</title>
        <authorList>
            <person name="Schelkunov M."/>
            <person name="Shtratnikova V."/>
            <person name="Makarenko M."/>
            <person name="Klepikova A."/>
            <person name="Omelchenko D."/>
            <person name="Novikova G."/>
            <person name="Obukhova E."/>
            <person name="Bogdanov V."/>
            <person name="Penin A."/>
            <person name="Logacheva M."/>
        </authorList>
    </citation>
    <scope>NUCLEOTIDE SEQUENCE</scope>
    <source>
        <strain evidence="8">Hsosn_3</strain>
        <tissue evidence="8">Leaf</tissue>
    </source>
</reference>
<evidence type="ECO:0000256" key="4">
    <source>
        <dbReference type="ARBA" id="ARBA00022776"/>
    </source>
</evidence>
<reference evidence="8" key="2">
    <citation type="submission" date="2023-05" db="EMBL/GenBank/DDBJ databases">
        <authorList>
            <person name="Schelkunov M.I."/>
        </authorList>
    </citation>
    <scope>NUCLEOTIDE SEQUENCE</scope>
    <source>
        <strain evidence="8">Hsosn_3</strain>
        <tissue evidence="8">Leaf</tissue>
    </source>
</reference>
<dbReference type="GO" id="GO:0005634">
    <property type="term" value="C:nucleus"/>
    <property type="evidence" value="ECO:0007669"/>
    <property type="project" value="UniProtKB-SubCell"/>
</dbReference>
<dbReference type="Proteomes" id="UP001237642">
    <property type="component" value="Unassembled WGS sequence"/>
</dbReference>
<dbReference type="GO" id="GO:0007064">
    <property type="term" value="P:mitotic sister chromatid cohesion"/>
    <property type="evidence" value="ECO:0007669"/>
    <property type="project" value="InterPro"/>
</dbReference>
<name>A0AAD8HSN9_9APIA</name>
<sequence length="240" mass="27435">MKPRSSHGGAFSTSSFQDTLFYNAYYCLFYIRCTFVTTNHNFASLLQQAADVKLLVAICFCEIIRILAPNPDFSDELLRDIFKLFKSMLEELADTSSPYFSRRVKLLETVAKLEFCVLIIHTGEHLILKMFTVFYDVVSKLQVRSTNKDVKLLVAICFCEIIRILAPNPDFRDELLRDIFKLFINTGFEDLILKMFTVFYNVVKSGNSSHTMSCTMALILTEKVSKSLLSFNSDPAESSE</sequence>
<dbReference type="PANTHER" id="PTHR12663:SF50">
    <property type="entry name" value="SISTER CHROMATID COHESION PROTEIN PDS5 HOMOLOG B"/>
    <property type="match status" value="1"/>
</dbReference>
<dbReference type="InterPro" id="IPR039776">
    <property type="entry name" value="Pds5"/>
</dbReference>
<evidence type="ECO:0000313" key="8">
    <source>
        <dbReference type="EMBL" id="KAK1371608.1"/>
    </source>
</evidence>
<dbReference type="InterPro" id="IPR016024">
    <property type="entry name" value="ARM-type_fold"/>
</dbReference>
<keyword evidence="4" id="KW-0498">Mitosis</keyword>
<evidence type="ECO:0000256" key="1">
    <source>
        <dbReference type="ARBA" id="ARBA00004123"/>
    </source>
</evidence>
<dbReference type="AlphaFoldDB" id="A0AAD8HSN9"/>
<dbReference type="EMBL" id="JAUIZM010000008">
    <property type="protein sequence ID" value="KAK1371608.1"/>
    <property type="molecule type" value="Genomic_DNA"/>
</dbReference>
<dbReference type="GO" id="GO:0006281">
    <property type="term" value="P:DNA repair"/>
    <property type="evidence" value="ECO:0007669"/>
    <property type="project" value="UniProtKB-KW"/>
</dbReference>
<keyword evidence="3" id="KW-0227">DNA damage</keyword>
<accession>A0AAD8HSN9</accession>
<keyword evidence="6" id="KW-0539">Nucleus</keyword>
<keyword evidence="5" id="KW-0234">DNA repair</keyword>
<evidence type="ECO:0000256" key="2">
    <source>
        <dbReference type="ARBA" id="ARBA00022618"/>
    </source>
</evidence>
<keyword evidence="7" id="KW-0131">Cell cycle</keyword>
<evidence type="ECO:0000313" key="9">
    <source>
        <dbReference type="Proteomes" id="UP001237642"/>
    </source>
</evidence>
<dbReference type="Pfam" id="PF20168">
    <property type="entry name" value="PDS5"/>
    <property type="match status" value="2"/>
</dbReference>
<evidence type="ECO:0000256" key="5">
    <source>
        <dbReference type="ARBA" id="ARBA00023204"/>
    </source>
</evidence>
<dbReference type="SUPFAM" id="SSF48371">
    <property type="entry name" value="ARM repeat"/>
    <property type="match status" value="1"/>
</dbReference>
<dbReference type="GO" id="GO:0035825">
    <property type="term" value="P:homologous recombination"/>
    <property type="evidence" value="ECO:0007669"/>
    <property type="project" value="UniProtKB-ARBA"/>
</dbReference>
<organism evidence="8 9">
    <name type="scientific">Heracleum sosnowskyi</name>
    <dbReference type="NCBI Taxonomy" id="360622"/>
    <lineage>
        <taxon>Eukaryota</taxon>
        <taxon>Viridiplantae</taxon>
        <taxon>Streptophyta</taxon>
        <taxon>Embryophyta</taxon>
        <taxon>Tracheophyta</taxon>
        <taxon>Spermatophyta</taxon>
        <taxon>Magnoliopsida</taxon>
        <taxon>eudicotyledons</taxon>
        <taxon>Gunneridae</taxon>
        <taxon>Pentapetalae</taxon>
        <taxon>asterids</taxon>
        <taxon>campanulids</taxon>
        <taxon>Apiales</taxon>
        <taxon>Apiaceae</taxon>
        <taxon>Apioideae</taxon>
        <taxon>apioid superclade</taxon>
        <taxon>Tordylieae</taxon>
        <taxon>Tordyliinae</taxon>
        <taxon>Heracleum</taxon>
    </lineage>
</organism>
<gene>
    <name evidence="8" type="ORF">POM88_037700</name>
</gene>
<protein>
    <submittedName>
        <fullName evidence="8">Uncharacterized protein</fullName>
    </submittedName>
</protein>